<evidence type="ECO:0000313" key="1">
    <source>
        <dbReference type="EMBL" id="THU40878.1"/>
    </source>
</evidence>
<reference evidence="1 2" key="1">
    <citation type="submission" date="2019-04" db="EMBL/GenBank/DDBJ databases">
        <title>Niastella caeni sp. nov., isolated from activated sludge.</title>
        <authorList>
            <person name="Sheng M."/>
        </authorList>
    </citation>
    <scope>NUCLEOTIDE SEQUENCE [LARGE SCALE GENOMIC DNA]</scope>
    <source>
        <strain evidence="1 2">HX-2-15</strain>
    </source>
</reference>
<evidence type="ECO:0000313" key="2">
    <source>
        <dbReference type="Proteomes" id="UP000306918"/>
    </source>
</evidence>
<gene>
    <name evidence="1" type="ORF">FAM09_01825</name>
</gene>
<dbReference type="AlphaFoldDB" id="A0A4S8HYI7"/>
<name>A0A4S8HYI7_9BACT</name>
<dbReference type="EMBL" id="STFF01000001">
    <property type="protein sequence ID" value="THU40878.1"/>
    <property type="molecule type" value="Genomic_DNA"/>
</dbReference>
<proteinExistence type="predicted"/>
<organism evidence="1 2">
    <name type="scientific">Niastella caeni</name>
    <dbReference type="NCBI Taxonomy" id="2569763"/>
    <lineage>
        <taxon>Bacteria</taxon>
        <taxon>Pseudomonadati</taxon>
        <taxon>Bacteroidota</taxon>
        <taxon>Chitinophagia</taxon>
        <taxon>Chitinophagales</taxon>
        <taxon>Chitinophagaceae</taxon>
        <taxon>Niastella</taxon>
    </lineage>
</organism>
<evidence type="ECO:0008006" key="3">
    <source>
        <dbReference type="Google" id="ProtNLM"/>
    </source>
</evidence>
<sequence>MRKLLLPFYLIPCLAVGQSIRYSPGTLYTGLGAYSHHFTQSFSFLANQAALGSLSRTSAGFYTEQKYGLKELSMYMATAAMPVNRGGVGVALQYAGFGDFNESQVAVAYGKNLGRVSLGIQCNYNLMHIAGYGNDAAVGFEVGSQWQISETLITGIHIANPVGGHFRNHSTEKLASVYQFGAGYEVSKQLFLSAEITKEEDQPVNVQAGLQYIIVPERFFVRAGITTATSSPYVGMGWQWKNCRADVSVRYHPQLGLSPGLLLLFYGKQKAEP</sequence>
<dbReference type="OrthoDB" id="664260at2"/>
<keyword evidence="2" id="KW-1185">Reference proteome</keyword>
<protein>
    <recommendedName>
        <fullName evidence="3">Type IX secretion system membrane protein PorP/SprF</fullName>
    </recommendedName>
</protein>
<comment type="caution">
    <text evidence="1">The sequence shown here is derived from an EMBL/GenBank/DDBJ whole genome shotgun (WGS) entry which is preliminary data.</text>
</comment>
<accession>A0A4S8HYI7</accession>
<dbReference type="Proteomes" id="UP000306918">
    <property type="component" value="Unassembled WGS sequence"/>
</dbReference>
<dbReference type="RefSeq" id="WP_136575370.1">
    <property type="nucleotide sequence ID" value="NZ_STFF01000001.1"/>
</dbReference>